<dbReference type="AlphaFoldDB" id="A0A1I7WFY3"/>
<dbReference type="WBParaSite" id="Hba_03893">
    <property type="protein sequence ID" value="Hba_03893"/>
    <property type="gene ID" value="Hba_03893"/>
</dbReference>
<keyword evidence="1" id="KW-1185">Reference proteome</keyword>
<sequence length="54" mass="6132">MDLVQNQGVMGFLRPLDMSRSEGIQKRLREGGASALDVLQRTSWLVRSTNMLIR</sequence>
<dbReference type="Proteomes" id="UP000095283">
    <property type="component" value="Unplaced"/>
</dbReference>
<name>A0A1I7WFY3_HETBA</name>
<reference evidence="2 3" key="1">
    <citation type="submission" date="2016-11" db="UniProtKB">
        <authorList>
            <consortium name="WormBaseParasite"/>
        </authorList>
    </citation>
    <scope>IDENTIFICATION</scope>
</reference>
<proteinExistence type="predicted"/>
<protein>
    <submittedName>
        <fullName evidence="2 3">Uncharacterized protein</fullName>
    </submittedName>
</protein>
<evidence type="ECO:0000313" key="2">
    <source>
        <dbReference type="WBParaSite" id="Hba_01854"/>
    </source>
</evidence>
<evidence type="ECO:0000313" key="1">
    <source>
        <dbReference type="Proteomes" id="UP000095283"/>
    </source>
</evidence>
<accession>A0A1I7WFY3</accession>
<organism evidence="1 3">
    <name type="scientific">Heterorhabditis bacteriophora</name>
    <name type="common">Entomopathogenic nematode worm</name>
    <dbReference type="NCBI Taxonomy" id="37862"/>
    <lineage>
        <taxon>Eukaryota</taxon>
        <taxon>Metazoa</taxon>
        <taxon>Ecdysozoa</taxon>
        <taxon>Nematoda</taxon>
        <taxon>Chromadorea</taxon>
        <taxon>Rhabditida</taxon>
        <taxon>Rhabditina</taxon>
        <taxon>Rhabditomorpha</taxon>
        <taxon>Strongyloidea</taxon>
        <taxon>Heterorhabditidae</taxon>
        <taxon>Heterorhabditis</taxon>
    </lineage>
</organism>
<evidence type="ECO:0000313" key="3">
    <source>
        <dbReference type="WBParaSite" id="Hba_03893"/>
    </source>
</evidence>
<dbReference type="WBParaSite" id="Hba_01854">
    <property type="protein sequence ID" value="Hba_01854"/>
    <property type="gene ID" value="Hba_01854"/>
</dbReference>